<reference evidence="1" key="1">
    <citation type="submission" date="2019-12" db="EMBL/GenBank/DDBJ databases">
        <authorList>
            <person name="Scholes J."/>
        </authorList>
    </citation>
    <scope>NUCLEOTIDE SEQUENCE</scope>
</reference>
<dbReference type="GO" id="GO:0003980">
    <property type="term" value="F:UDP-glucose:glycoprotein glucosyltransferase activity"/>
    <property type="evidence" value="ECO:0007669"/>
    <property type="project" value="InterPro"/>
</dbReference>
<organism evidence="1 2">
    <name type="scientific">Striga hermonthica</name>
    <name type="common">Purple witchweed</name>
    <name type="synonym">Buchnera hermonthica</name>
    <dbReference type="NCBI Taxonomy" id="68872"/>
    <lineage>
        <taxon>Eukaryota</taxon>
        <taxon>Viridiplantae</taxon>
        <taxon>Streptophyta</taxon>
        <taxon>Embryophyta</taxon>
        <taxon>Tracheophyta</taxon>
        <taxon>Spermatophyta</taxon>
        <taxon>Magnoliopsida</taxon>
        <taxon>eudicotyledons</taxon>
        <taxon>Gunneridae</taxon>
        <taxon>Pentapetalae</taxon>
        <taxon>asterids</taxon>
        <taxon>lamiids</taxon>
        <taxon>Lamiales</taxon>
        <taxon>Orobanchaceae</taxon>
        <taxon>Buchnereae</taxon>
        <taxon>Striga</taxon>
    </lineage>
</organism>
<dbReference type="Proteomes" id="UP001153555">
    <property type="component" value="Unassembled WGS sequence"/>
</dbReference>
<dbReference type="GO" id="GO:0018279">
    <property type="term" value="P:protein N-linked glycosylation via asparagine"/>
    <property type="evidence" value="ECO:0007669"/>
    <property type="project" value="TreeGrafter"/>
</dbReference>
<evidence type="ECO:0000313" key="2">
    <source>
        <dbReference type="Proteomes" id="UP001153555"/>
    </source>
</evidence>
<proteinExistence type="predicted"/>
<sequence length="83" mass="9082">KFMSDIVMAISSSISMRDRSSESARFEILNAEYSAVILGDENSSIHIDAVIDPLSPSGQKLSALLRILSKYAQPSMRLVLNPV</sequence>
<feature type="non-terminal residue" evidence="1">
    <location>
        <position position="83"/>
    </location>
</feature>
<dbReference type="PANTHER" id="PTHR11226">
    <property type="entry name" value="UDP-GLUCOSE GLYCOPROTEIN:GLUCOSYLTRANSFERASE"/>
    <property type="match status" value="1"/>
</dbReference>
<dbReference type="GO" id="GO:0051082">
    <property type="term" value="F:unfolded protein binding"/>
    <property type="evidence" value="ECO:0007669"/>
    <property type="project" value="TreeGrafter"/>
</dbReference>
<dbReference type="PANTHER" id="PTHR11226:SF0">
    <property type="entry name" value="UDP-GLUCOSE:GLYCOPROTEIN GLUCOSYLTRANSFERASE"/>
    <property type="match status" value="1"/>
</dbReference>
<accession>A0A9N7N624</accession>
<dbReference type="AlphaFoldDB" id="A0A9N7N624"/>
<dbReference type="GO" id="GO:0005783">
    <property type="term" value="C:endoplasmic reticulum"/>
    <property type="evidence" value="ECO:0007669"/>
    <property type="project" value="TreeGrafter"/>
</dbReference>
<comment type="caution">
    <text evidence="1">The sequence shown here is derived from an EMBL/GenBank/DDBJ whole genome shotgun (WGS) entry which is preliminary data.</text>
</comment>
<keyword evidence="2" id="KW-1185">Reference proteome</keyword>
<name>A0A9N7N624_STRHE</name>
<dbReference type="EMBL" id="CACSLK010024008">
    <property type="protein sequence ID" value="CAA0822704.1"/>
    <property type="molecule type" value="Genomic_DNA"/>
</dbReference>
<dbReference type="GO" id="GO:0036503">
    <property type="term" value="P:ERAD pathway"/>
    <property type="evidence" value="ECO:0007669"/>
    <property type="project" value="TreeGrafter"/>
</dbReference>
<feature type="non-terminal residue" evidence="1">
    <location>
        <position position="1"/>
    </location>
</feature>
<dbReference type="OrthoDB" id="27683at2759"/>
<dbReference type="InterPro" id="IPR009448">
    <property type="entry name" value="UDP-g_GGtrans"/>
</dbReference>
<protein>
    <submittedName>
        <fullName evidence="1">UDP-glucose\\x3aglycoprotein glucosyltransferase</fullName>
    </submittedName>
</protein>
<gene>
    <name evidence="1" type="ORF">SHERM_20072</name>
</gene>
<evidence type="ECO:0000313" key="1">
    <source>
        <dbReference type="EMBL" id="CAA0822704.1"/>
    </source>
</evidence>